<reference evidence="6 7" key="1">
    <citation type="submission" date="2021-04" db="EMBL/GenBank/DDBJ databases">
        <authorList>
            <person name="Ivanova A."/>
        </authorList>
    </citation>
    <scope>NUCLEOTIDE SEQUENCE [LARGE SCALE GENOMIC DNA]</scope>
    <source>
        <strain evidence="6 7">G18</strain>
    </source>
</reference>
<dbReference type="GO" id="GO:0005524">
    <property type="term" value="F:ATP binding"/>
    <property type="evidence" value="ECO:0007669"/>
    <property type="project" value="UniProtKB-KW"/>
</dbReference>
<evidence type="ECO:0000313" key="6">
    <source>
        <dbReference type="EMBL" id="MBP3957866.1"/>
    </source>
</evidence>
<dbReference type="SUPFAM" id="SSF52540">
    <property type="entry name" value="P-loop containing nucleoside triphosphate hydrolases"/>
    <property type="match status" value="1"/>
</dbReference>
<keyword evidence="4" id="KW-0472">Membrane</keyword>
<keyword evidence="7" id="KW-1185">Reference proteome</keyword>
<gene>
    <name evidence="6" type="ORF">J8F10_21645</name>
</gene>
<evidence type="ECO:0000313" key="7">
    <source>
        <dbReference type="Proteomes" id="UP000676565"/>
    </source>
</evidence>
<dbReference type="PANTHER" id="PTHR48182">
    <property type="entry name" value="PROTEIN SERAC1"/>
    <property type="match status" value="1"/>
</dbReference>
<evidence type="ECO:0000256" key="2">
    <source>
        <dbReference type="ARBA" id="ARBA00004370"/>
    </source>
</evidence>
<sequence>MSNESPPWSPSPGFWKVLDHLQGTKHEADRTHPNYVESFLLVFVHGVLSTHESTWMRPQSWLRGRPAVDFPQQLLLQLGVDLDILNFRYPSRWCQEANESDAAEKLATCLSSHFQSHRNIVFITHSNGGIVLKRFLADGFALSVEQLDRVITPAGDFDPKLAMHTPWGRTRGIINFDVPHFGGAKWLTDIGAAGTSLLGPVLRKFQKVREALKLNERLGINAPVWGWNKIFRELKPTDVELKKLHRDHLAQLTGLADKQYPAPAVRDVIANEPGVILLPKQDVRKVDAAGRVVWKDQDGRIYQSLPGNHSSVKVPSGFDQSSLLNLLAGSSEASERAIPESGWLGGLRDWRSVTAAELLLRRLICDRLIRADRPIGQPVDVTTQAGLLADTVSRIERSQTRVQVVGPPGVGKSTVLRLLARRYGVEYLANWYDRNRRLPLFLQLRDPVFASVRPPRSVRSANPGRLLLLRIARAWCKQANALHADGDSFTVGWFVRRLRDPALRSVIVVDSIDEFLAQPRHRDLTLEDIASAFGELNRVFADSPNVAVVAATRISIGPGDPSASTRERVEGLDLLGKGQPTAPLWEMSEEDCQISFPKVGALLDRVEENVRRMLLTPLFARIFNETPTPDKLAEMLTSPTETFRGALDELYRHSGLRDSEKFEQHPPTGSAWTSALAVVAWWMLVKLRPSLPVPPETETGGDFWGELDSMHVPALLASGVGILKDRQLRDLLLSRTILRPVTTAKGMDEYVVYHKEFEDFLRAWYLAACIGVGQFGDLASRALNTQIFTVAGELLQTRGVVIDQTLVRQIVKESRDRNHWFVFGNVGAVIGNSFLALQPTAVPELLEVLLPPAHAGGHPVSEIDPTVRIIMLANWARRALRCADPKTANKDLGAKILLNGLTADAPGGLAGYAASEAFDPLTRSVAASYLREFADRCGTALPKPPPGSGFLDGTSAVVKKCAAFLDPKQGDKRLTPEQYQTLEQGWCRVVLSIRMEDDRVIDGDRAVMAVHYLFALAAVVRANGSQDADTPRVVREALATASPVAALMAIRKKARSDDELARIFDEARKV</sequence>
<dbReference type="InterPro" id="IPR003593">
    <property type="entry name" value="AAA+_ATPase"/>
</dbReference>
<dbReference type="InterPro" id="IPR052374">
    <property type="entry name" value="SERAC1"/>
</dbReference>
<keyword evidence="3" id="KW-0256">Endoplasmic reticulum</keyword>
<accession>A0ABS5BVZ2</accession>
<dbReference type="InterPro" id="IPR027417">
    <property type="entry name" value="P-loop_NTPase"/>
</dbReference>
<evidence type="ECO:0000256" key="3">
    <source>
        <dbReference type="ARBA" id="ARBA00022824"/>
    </source>
</evidence>
<dbReference type="SMART" id="SM00382">
    <property type="entry name" value="AAA"/>
    <property type="match status" value="1"/>
</dbReference>
<comment type="subcellular location">
    <subcellularLocation>
        <location evidence="1">Endoplasmic reticulum</location>
    </subcellularLocation>
    <subcellularLocation>
        <location evidence="2">Membrane</location>
    </subcellularLocation>
</comment>
<dbReference type="Gene3D" id="3.40.50.1820">
    <property type="entry name" value="alpha/beta hydrolase"/>
    <property type="match status" value="1"/>
</dbReference>
<organism evidence="6 7">
    <name type="scientific">Gemmata palustris</name>
    <dbReference type="NCBI Taxonomy" id="2822762"/>
    <lineage>
        <taxon>Bacteria</taxon>
        <taxon>Pseudomonadati</taxon>
        <taxon>Planctomycetota</taxon>
        <taxon>Planctomycetia</taxon>
        <taxon>Gemmatales</taxon>
        <taxon>Gemmataceae</taxon>
        <taxon>Gemmata</taxon>
    </lineage>
</organism>
<dbReference type="EMBL" id="JAGKQQ010000001">
    <property type="protein sequence ID" value="MBP3957866.1"/>
    <property type="molecule type" value="Genomic_DNA"/>
</dbReference>
<dbReference type="InterPro" id="IPR029058">
    <property type="entry name" value="AB_hydrolase_fold"/>
</dbReference>
<keyword evidence="6" id="KW-0067">ATP-binding</keyword>
<proteinExistence type="predicted"/>
<dbReference type="Proteomes" id="UP000676565">
    <property type="component" value="Unassembled WGS sequence"/>
</dbReference>
<dbReference type="SUPFAM" id="SSF53474">
    <property type="entry name" value="alpha/beta-Hydrolases"/>
    <property type="match status" value="1"/>
</dbReference>
<dbReference type="Gene3D" id="3.40.50.300">
    <property type="entry name" value="P-loop containing nucleotide triphosphate hydrolases"/>
    <property type="match status" value="1"/>
</dbReference>
<dbReference type="PANTHER" id="PTHR48182:SF2">
    <property type="entry name" value="PROTEIN SERAC1"/>
    <property type="match status" value="1"/>
</dbReference>
<comment type="caution">
    <text evidence="6">The sequence shown here is derived from an EMBL/GenBank/DDBJ whole genome shotgun (WGS) entry which is preliminary data.</text>
</comment>
<dbReference type="RefSeq" id="WP_210657333.1">
    <property type="nucleotide sequence ID" value="NZ_JAGKQQ010000001.1"/>
</dbReference>
<name>A0ABS5BVZ2_9BACT</name>
<evidence type="ECO:0000256" key="4">
    <source>
        <dbReference type="ARBA" id="ARBA00023136"/>
    </source>
</evidence>
<feature type="domain" description="AAA+ ATPase" evidence="5">
    <location>
        <begin position="398"/>
        <end position="575"/>
    </location>
</feature>
<evidence type="ECO:0000259" key="5">
    <source>
        <dbReference type="SMART" id="SM00382"/>
    </source>
</evidence>
<protein>
    <submittedName>
        <fullName evidence="6">ATP-binding protein</fullName>
    </submittedName>
</protein>
<keyword evidence="6" id="KW-0547">Nucleotide-binding</keyword>
<evidence type="ECO:0000256" key="1">
    <source>
        <dbReference type="ARBA" id="ARBA00004240"/>
    </source>
</evidence>